<dbReference type="Gene3D" id="3.40.50.1000">
    <property type="entry name" value="HAD superfamily/HAD-like"/>
    <property type="match status" value="1"/>
</dbReference>
<evidence type="ECO:0000256" key="4">
    <source>
        <dbReference type="ARBA" id="ARBA00006171"/>
    </source>
</evidence>
<dbReference type="SFLD" id="SFLDG01129">
    <property type="entry name" value="C1.5:_HAD__Beta-PGM__Phosphata"/>
    <property type="match status" value="1"/>
</dbReference>
<comment type="similarity">
    <text evidence="4 13">Belongs to the HAD-like hydrolase superfamily. CbbY/CbbZ/Gph/YieH family.</text>
</comment>
<comment type="catalytic activity">
    <reaction evidence="1 13">
        <text>2-phosphoglycolate + H2O = glycolate + phosphate</text>
        <dbReference type="Rhea" id="RHEA:14369"/>
        <dbReference type="ChEBI" id="CHEBI:15377"/>
        <dbReference type="ChEBI" id="CHEBI:29805"/>
        <dbReference type="ChEBI" id="CHEBI:43474"/>
        <dbReference type="ChEBI" id="CHEBI:58033"/>
        <dbReference type="EC" id="3.1.3.18"/>
    </reaction>
</comment>
<dbReference type="EC" id="3.1.3.18" evidence="6 13"/>
<dbReference type="NCBIfam" id="TIGR01509">
    <property type="entry name" value="HAD-SF-IA-v3"/>
    <property type="match status" value="1"/>
</dbReference>
<dbReference type="Gene3D" id="1.10.150.240">
    <property type="entry name" value="Putative phosphatase, domain 2"/>
    <property type="match status" value="1"/>
</dbReference>
<evidence type="ECO:0000256" key="11">
    <source>
        <dbReference type="ARBA" id="ARBA00023277"/>
    </source>
</evidence>
<organism evidence="14 15">
    <name type="scientific">Xylophilus ampelinus</name>
    <dbReference type="NCBI Taxonomy" id="54067"/>
    <lineage>
        <taxon>Bacteria</taxon>
        <taxon>Pseudomonadati</taxon>
        <taxon>Pseudomonadota</taxon>
        <taxon>Betaproteobacteria</taxon>
        <taxon>Burkholderiales</taxon>
        <taxon>Xylophilus</taxon>
    </lineage>
</organism>
<reference evidence="14 15" key="1">
    <citation type="submission" date="2018-06" db="EMBL/GenBank/DDBJ databases">
        <title>Genomic Encyclopedia of Type Strains, Phase III (KMG-III): the genomes of soil and plant-associated and newly described type strains.</title>
        <authorList>
            <person name="Whitman W."/>
        </authorList>
    </citation>
    <scope>NUCLEOTIDE SEQUENCE [LARGE SCALE GENOMIC DNA]</scope>
    <source>
        <strain evidence="14 15">CECT 7646</strain>
    </source>
</reference>
<keyword evidence="7" id="KW-0113">Calvin cycle</keyword>
<dbReference type="GO" id="GO:0008967">
    <property type="term" value="F:phosphoglycolate phosphatase activity"/>
    <property type="evidence" value="ECO:0007669"/>
    <property type="project" value="UniProtKB-UniRule"/>
</dbReference>
<name>A0A318SI05_9BURK</name>
<proteinExistence type="inferred from homology"/>
<comment type="caution">
    <text evidence="14">The sequence shown here is derived from an EMBL/GenBank/DDBJ whole genome shotgun (WGS) entry which is preliminary data.</text>
</comment>
<dbReference type="SFLD" id="SFLDG01135">
    <property type="entry name" value="C1.5.6:_HAD__Beta-PGM__Phospha"/>
    <property type="match status" value="1"/>
</dbReference>
<evidence type="ECO:0000256" key="13">
    <source>
        <dbReference type="HAMAP-Rule" id="MF_00495"/>
    </source>
</evidence>
<dbReference type="InterPro" id="IPR023198">
    <property type="entry name" value="PGP-like_dom2"/>
</dbReference>
<dbReference type="FunFam" id="3.40.50.1000:FF:000022">
    <property type="entry name" value="Phosphoglycolate phosphatase"/>
    <property type="match status" value="1"/>
</dbReference>
<comment type="function">
    <text evidence="12 13">Specifically catalyzes the dephosphorylation of 2-phosphoglycolate. Is involved in the dissimilation of the intracellular 2-phosphoglycolate formed during the DNA repair of 3'-phosphoglycolate ends, a major class of DNA lesions induced by oxidative stress.</text>
</comment>
<keyword evidence="8 13" id="KW-0479">Metal-binding</keyword>
<dbReference type="PRINTS" id="PR00413">
    <property type="entry name" value="HADHALOGNASE"/>
</dbReference>
<evidence type="ECO:0000256" key="5">
    <source>
        <dbReference type="ARBA" id="ARBA00011233"/>
    </source>
</evidence>
<dbReference type="SUPFAM" id="SSF56784">
    <property type="entry name" value="HAD-like"/>
    <property type="match status" value="1"/>
</dbReference>
<accession>A0A318SI05</accession>
<comment type="pathway">
    <text evidence="3 13">Organic acid metabolism; glycolate biosynthesis; glycolate from 2-phosphoglycolate: step 1/1.</text>
</comment>
<dbReference type="InterPro" id="IPR037512">
    <property type="entry name" value="PGPase_prok"/>
</dbReference>
<keyword evidence="10 13" id="KW-0460">Magnesium</keyword>
<dbReference type="AlphaFoldDB" id="A0A318SI05"/>
<evidence type="ECO:0000256" key="12">
    <source>
        <dbReference type="ARBA" id="ARBA00059247"/>
    </source>
</evidence>
<evidence type="ECO:0000256" key="7">
    <source>
        <dbReference type="ARBA" id="ARBA00022567"/>
    </source>
</evidence>
<feature type="binding site" evidence="13">
    <location>
        <position position="21"/>
    </location>
    <ligand>
        <name>Mg(2+)</name>
        <dbReference type="ChEBI" id="CHEBI:18420"/>
    </ligand>
</feature>
<dbReference type="InterPro" id="IPR023214">
    <property type="entry name" value="HAD_sf"/>
</dbReference>
<keyword evidence="11 13" id="KW-0119">Carbohydrate metabolism</keyword>
<gene>
    <name evidence="14" type="ORF">DFQ15_13817</name>
</gene>
<comment type="subunit">
    <text evidence="5">Homotrimer.</text>
</comment>
<dbReference type="OrthoDB" id="9807630at2"/>
<dbReference type="GO" id="GO:0019253">
    <property type="term" value="P:reductive pentose-phosphate cycle"/>
    <property type="evidence" value="ECO:0007669"/>
    <property type="project" value="UniProtKB-KW"/>
</dbReference>
<evidence type="ECO:0000256" key="6">
    <source>
        <dbReference type="ARBA" id="ARBA00013078"/>
    </source>
</evidence>
<dbReference type="Pfam" id="PF00702">
    <property type="entry name" value="Hydrolase"/>
    <property type="match status" value="1"/>
</dbReference>
<evidence type="ECO:0000256" key="10">
    <source>
        <dbReference type="ARBA" id="ARBA00022842"/>
    </source>
</evidence>
<dbReference type="GO" id="GO:0005829">
    <property type="term" value="C:cytosol"/>
    <property type="evidence" value="ECO:0007669"/>
    <property type="project" value="TreeGrafter"/>
</dbReference>
<keyword evidence="9 13" id="KW-0378">Hydrolase</keyword>
<evidence type="ECO:0000256" key="9">
    <source>
        <dbReference type="ARBA" id="ARBA00022801"/>
    </source>
</evidence>
<dbReference type="InterPro" id="IPR006439">
    <property type="entry name" value="HAD-SF_hydro_IA"/>
</dbReference>
<evidence type="ECO:0000256" key="3">
    <source>
        <dbReference type="ARBA" id="ARBA00004818"/>
    </source>
</evidence>
<dbReference type="InterPro" id="IPR050155">
    <property type="entry name" value="HAD-like_hydrolase_sf"/>
</dbReference>
<dbReference type="UniPathway" id="UPA00865">
    <property type="reaction ID" value="UER00834"/>
</dbReference>
<feature type="binding site" evidence="13">
    <location>
        <position position="19"/>
    </location>
    <ligand>
        <name>Mg(2+)</name>
        <dbReference type="ChEBI" id="CHEBI:18420"/>
    </ligand>
</feature>
<dbReference type="NCBIfam" id="TIGR01449">
    <property type="entry name" value="PGP_bact"/>
    <property type="match status" value="1"/>
</dbReference>
<dbReference type="RefSeq" id="WP_110466989.1">
    <property type="nucleotide sequence ID" value="NZ_JAMOFZ010000038.1"/>
</dbReference>
<keyword evidence="15" id="KW-1185">Reference proteome</keyword>
<dbReference type="GO" id="GO:0046295">
    <property type="term" value="P:glycolate biosynthetic process"/>
    <property type="evidence" value="ECO:0007669"/>
    <property type="project" value="UniProtKB-UniRule"/>
</dbReference>
<feature type="binding site" evidence="13">
    <location>
        <position position="179"/>
    </location>
    <ligand>
        <name>Mg(2+)</name>
        <dbReference type="ChEBI" id="CHEBI:18420"/>
    </ligand>
</feature>
<evidence type="ECO:0000313" key="14">
    <source>
        <dbReference type="EMBL" id="PYE73349.1"/>
    </source>
</evidence>
<dbReference type="Proteomes" id="UP000247540">
    <property type="component" value="Unassembled WGS sequence"/>
</dbReference>
<dbReference type="PANTHER" id="PTHR43434">
    <property type="entry name" value="PHOSPHOGLYCOLATE PHOSPHATASE"/>
    <property type="match status" value="1"/>
</dbReference>
<sequence>MFSNFIRSTRLSIDAAIVDLDGTLVDTLGDFEAALARMLAERGRPPLGRADLSRMVGKGSEHLVQLALEHAGLPAADAPEALARYLHHYADVNGRHSGLFPGVREGLEALRASGLPLLCLTNKPHSFARDLLEALDLGRYFGSVFGGDSFARKKPDPLPVLESCRALGTAPGRTLMLGDSRNDAQAARAAGCPVVLVTYGYNHGEPVRQVDADGFVDTLDEVAALLAAPA</sequence>
<dbReference type="InterPro" id="IPR036412">
    <property type="entry name" value="HAD-like_sf"/>
</dbReference>
<dbReference type="GO" id="GO:0046872">
    <property type="term" value="F:metal ion binding"/>
    <property type="evidence" value="ECO:0007669"/>
    <property type="project" value="UniProtKB-KW"/>
</dbReference>
<dbReference type="PANTHER" id="PTHR43434:SF1">
    <property type="entry name" value="PHOSPHOGLYCOLATE PHOSPHATASE"/>
    <property type="match status" value="1"/>
</dbReference>
<evidence type="ECO:0000313" key="15">
    <source>
        <dbReference type="Proteomes" id="UP000247540"/>
    </source>
</evidence>
<protein>
    <recommendedName>
        <fullName evidence="6 13">Phosphoglycolate phosphatase</fullName>
        <shortName evidence="13">PGP</shortName>
        <shortName evidence="13">PGPase</shortName>
        <ecNumber evidence="6 13">3.1.3.18</ecNumber>
    </recommendedName>
</protein>
<dbReference type="EMBL" id="QJTC01000038">
    <property type="protein sequence ID" value="PYE73349.1"/>
    <property type="molecule type" value="Genomic_DNA"/>
</dbReference>
<evidence type="ECO:0000256" key="8">
    <source>
        <dbReference type="ARBA" id="ARBA00022723"/>
    </source>
</evidence>
<evidence type="ECO:0000256" key="2">
    <source>
        <dbReference type="ARBA" id="ARBA00001946"/>
    </source>
</evidence>
<feature type="active site" description="Nucleophile" evidence="13">
    <location>
        <position position="19"/>
    </location>
</feature>
<comment type="cofactor">
    <cofactor evidence="2 13">
        <name>Mg(2+)</name>
        <dbReference type="ChEBI" id="CHEBI:18420"/>
    </cofactor>
</comment>
<dbReference type="SFLD" id="SFLDS00003">
    <property type="entry name" value="Haloacid_Dehalogenase"/>
    <property type="match status" value="1"/>
</dbReference>
<evidence type="ECO:0000256" key="1">
    <source>
        <dbReference type="ARBA" id="ARBA00000830"/>
    </source>
</evidence>
<dbReference type="NCBIfam" id="TIGR01549">
    <property type="entry name" value="HAD-SF-IA-v1"/>
    <property type="match status" value="1"/>
</dbReference>
<dbReference type="HAMAP" id="MF_00495">
    <property type="entry name" value="GPH_hydrolase_bact"/>
    <property type="match status" value="1"/>
</dbReference>
<dbReference type="GO" id="GO:0006281">
    <property type="term" value="P:DNA repair"/>
    <property type="evidence" value="ECO:0007669"/>
    <property type="project" value="TreeGrafter"/>
</dbReference>